<proteinExistence type="predicted"/>
<evidence type="ECO:0000313" key="3">
    <source>
        <dbReference type="Proteomes" id="UP001221898"/>
    </source>
</evidence>
<organism evidence="2 3">
    <name type="scientific">Aldrovandia affinis</name>
    <dbReference type="NCBI Taxonomy" id="143900"/>
    <lineage>
        <taxon>Eukaryota</taxon>
        <taxon>Metazoa</taxon>
        <taxon>Chordata</taxon>
        <taxon>Craniata</taxon>
        <taxon>Vertebrata</taxon>
        <taxon>Euteleostomi</taxon>
        <taxon>Actinopterygii</taxon>
        <taxon>Neopterygii</taxon>
        <taxon>Teleostei</taxon>
        <taxon>Notacanthiformes</taxon>
        <taxon>Halosauridae</taxon>
        <taxon>Aldrovandia</taxon>
    </lineage>
</organism>
<evidence type="ECO:0000256" key="1">
    <source>
        <dbReference type="SAM" id="MobiDB-lite"/>
    </source>
</evidence>
<comment type="caution">
    <text evidence="2">The sequence shown here is derived from an EMBL/GenBank/DDBJ whole genome shotgun (WGS) entry which is preliminary data.</text>
</comment>
<dbReference type="AlphaFoldDB" id="A0AAD7REA0"/>
<dbReference type="Proteomes" id="UP001221898">
    <property type="component" value="Unassembled WGS sequence"/>
</dbReference>
<reference evidence="2" key="1">
    <citation type="journal article" date="2023" name="Science">
        <title>Genome structures resolve the early diversification of teleost fishes.</title>
        <authorList>
            <person name="Parey E."/>
            <person name="Louis A."/>
            <person name="Montfort J."/>
            <person name="Bouchez O."/>
            <person name="Roques C."/>
            <person name="Iampietro C."/>
            <person name="Lluch J."/>
            <person name="Castinel A."/>
            <person name="Donnadieu C."/>
            <person name="Desvignes T."/>
            <person name="Floi Bucao C."/>
            <person name="Jouanno E."/>
            <person name="Wen M."/>
            <person name="Mejri S."/>
            <person name="Dirks R."/>
            <person name="Jansen H."/>
            <person name="Henkel C."/>
            <person name="Chen W.J."/>
            <person name="Zahm M."/>
            <person name="Cabau C."/>
            <person name="Klopp C."/>
            <person name="Thompson A.W."/>
            <person name="Robinson-Rechavi M."/>
            <person name="Braasch I."/>
            <person name="Lecointre G."/>
            <person name="Bobe J."/>
            <person name="Postlethwait J.H."/>
            <person name="Berthelot C."/>
            <person name="Roest Crollius H."/>
            <person name="Guiguen Y."/>
        </authorList>
    </citation>
    <scope>NUCLEOTIDE SEQUENCE</scope>
    <source>
        <strain evidence="2">NC1722</strain>
    </source>
</reference>
<gene>
    <name evidence="2" type="ORF">AAFF_G00243930</name>
</gene>
<name>A0AAD7REA0_9TELE</name>
<evidence type="ECO:0000313" key="2">
    <source>
        <dbReference type="EMBL" id="KAJ8378315.1"/>
    </source>
</evidence>
<keyword evidence="3" id="KW-1185">Reference proteome</keyword>
<dbReference type="EMBL" id="JAINUG010000324">
    <property type="protein sequence ID" value="KAJ8378315.1"/>
    <property type="molecule type" value="Genomic_DNA"/>
</dbReference>
<feature type="region of interest" description="Disordered" evidence="1">
    <location>
        <begin position="1"/>
        <end position="38"/>
    </location>
</feature>
<feature type="region of interest" description="Disordered" evidence="1">
    <location>
        <begin position="169"/>
        <end position="210"/>
    </location>
</feature>
<accession>A0AAD7REA0</accession>
<protein>
    <submittedName>
        <fullName evidence="2">Uncharacterized protein</fullName>
    </submittedName>
</protein>
<sequence>MRERPDGFHAPPALRGRPRDPAAGSAGGRGDRASAAVWPGPMPAPVIVSVWSQRGPSAAGDWGNGEILIRTWRRGLPSHPAVGASSVSPPDQPGVFPRRAAPPFLRVTSCGPALTGHTGDWHVSLLAPLGPKAERNARTRALDSESRRSAAVAGIYGALLRERKARCSAGIDRQRHSPGPGYLRSPGPGSRGKGNGGGRERDDASRAPVIRSALRGPASGAMETMKVHFQATVTPHLGRGSFRDCVGVAAPLRERPRRPERSSRSRVCQTRGERLDRIRARKKTTAHRPPTDPVDYCSYGCIDCH</sequence>